<sequence>MKLLTTAVVLCIASSVVADVAHVKAAKAKLISHLAGNGNYHKRGILSHVPPFKLGHDIPLVTHSVVKPLVVNYPPTATIASVKVPLTNHLIPRYPVGVGHKVTGLPHPHYALRFPHTKYYVKPDHHFHHHHHHVEPKPVVPVVPAPVAPVSPIVHTAPVAHPIPTAVLPAPPAPIASPPLVFPNTLKPFLSAASIPITPGVIPRPVFPLQQQYVIRPGAAVQSSYFATYPRYPLINSYQAPLFPVPAISTIPDIPTAPSVHQVIQSHSPHFHVVPQAYLQENPAEQHHPNVVYEQTPTLIYNSHDVPHPAVHVHPTQETLLHPTFNIQPTQSIPHTAVPLQPTQHSVPVEHDGWSPVPSNPDTSHHDGVAQAHQFVQEQGTQVYEQHDFQHQIQQHIQQQIEQAQYEQSLHNQHHLQQEYGVAQVSHDYAQPNPNQGQDFLQQAHDFGHHSHDLNQQGHDLTQHGYDFSQQGYDFSQGHGFSQAGHDITQQGHDFEQGEDHGQHPRPEYGVPQPEGRSTDDDTQQYHNHIPLSLQPPIDRPLDQFQ</sequence>
<comment type="caution">
    <text evidence="3">The sequence shown here is derived from an EMBL/GenBank/DDBJ whole genome shotgun (WGS) entry which is preliminary data.</text>
</comment>
<proteinExistence type="predicted"/>
<evidence type="ECO:0000256" key="2">
    <source>
        <dbReference type="SAM" id="SignalP"/>
    </source>
</evidence>
<keyword evidence="2" id="KW-0732">Signal</keyword>
<protein>
    <submittedName>
        <fullName evidence="3">Uncharacterized protein</fullName>
    </submittedName>
</protein>
<feature type="chain" id="PRO_5040453881" evidence="2">
    <location>
        <begin position="19"/>
        <end position="546"/>
    </location>
</feature>
<evidence type="ECO:0000313" key="3">
    <source>
        <dbReference type="EMBL" id="CAH4031621.1"/>
    </source>
</evidence>
<dbReference type="EMBL" id="CALOZG010000018">
    <property type="protein sequence ID" value="CAH4031621.1"/>
    <property type="molecule type" value="Genomic_DNA"/>
</dbReference>
<feature type="signal peptide" evidence="2">
    <location>
        <begin position="1"/>
        <end position="18"/>
    </location>
</feature>
<reference evidence="3" key="1">
    <citation type="submission" date="2022-05" db="EMBL/GenBank/DDBJ databases">
        <authorList>
            <person name="Okamura Y."/>
        </authorList>
    </citation>
    <scope>NUCLEOTIDE SEQUENCE</scope>
</reference>
<dbReference type="Proteomes" id="UP001152562">
    <property type="component" value="Unassembled WGS sequence"/>
</dbReference>
<dbReference type="AlphaFoldDB" id="A0A9P0THJ3"/>
<feature type="region of interest" description="Disordered" evidence="1">
    <location>
        <begin position="345"/>
        <end position="367"/>
    </location>
</feature>
<keyword evidence="4" id="KW-1185">Reference proteome</keyword>
<accession>A0A9P0THJ3</accession>
<gene>
    <name evidence="3" type="ORF">PIBRA_LOCUS8102</name>
</gene>
<evidence type="ECO:0000256" key="1">
    <source>
        <dbReference type="SAM" id="MobiDB-lite"/>
    </source>
</evidence>
<feature type="compositionally biased region" description="Basic and acidic residues" evidence="1">
    <location>
        <begin position="493"/>
        <end position="507"/>
    </location>
</feature>
<feature type="region of interest" description="Disordered" evidence="1">
    <location>
        <begin position="449"/>
        <end position="546"/>
    </location>
</feature>
<evidence type="ECO:0000313" key="4">
    <source>
        <dbReference type="Proteomes" id="UP001152562"/>
    </source>
</evidence>
<name>A0A9P0THJ3_PIEBR</name>
<organism evidence="3 4">
    <name type="scientific">Pieris brassicae</name>
    <name type="common">White butterfly</name>
    <name type="synonym">Large white butterfly</name>
    <dbReference type="NCBI Taxonomy" id="7116"/>
    <lineage>
        <taxon>Eukaryota</taxon>
        <taxon>Metazoa</taxon>
        <taxon>Ecdysozoa</taxon>
        <taxon>Arthropoda</taxon>
        <taxon>Hexapoda</taxon>
        <taxon>Insecta</taxon>
        <taxon>Pterygota</taxon>
        <taxon>Neoptera</taxon>
        <taxon>Endopterygota</taxon>
        <taxon>Lepidoptera</taxon>
        <taxon>Glossata</taxon>
        <taxon>Ditrysia</taxon>
        <taxon>Papilionoidea</taxon>
        <taxon>Pieridae</taxon>
        <taxon>Pierinae</taxon>
        <taxon>Pieris</taxon>
    </lineage>
</organism>